<dbReference type="OrthoDB" id="5422202at2"/>
<dbReference type="AlphaFoldDB" id="A0A1H6M2R6"/>
<dbReference type="Proteomes" id="UP000199634">
    <property type="component" value="Unassembled WGS sequence"/>
</dbReference>
<keyword evidence="1" id="KW-0175">Coiled coil</keyword>
<sequence>MLEEKNDNLPQADGLTTENNTDTIVDAINSTNAEENETSSINENQEIPLLNYDELSLDELNSELNNLIKNEKTTAIREHVENIKRSFLTKYNEFIDEKKEAFLEENPDAFSSDFQYDLPAKNLFDSLYHTYKEQKNAHFKSIQDQLKKNLAERNQIIDELKDLVENTDNFNAALKDIQQLRERWKTAGAIPKDNYNHVWNNFHFHLERFYDQLHLDREARDLDFKNNLEQKQKIVERATELLNETDIRKAFRELQLLHRIWKEEIGPVAKEHREEIWQNFSNVTKQLHEKREALQSKIHEQEESNLVKKNEIISEINQISSKEFTSHNDWQNAIKQIEVLRTAFFSTGRVPAEQNEETWTSFKTATRKFNVSKNNFYKDIKKEQQDNLQKKQDLVNQAKALSESSDFDSVTPAMKKIQEDWKHIGHVPRKFSDSLWKEFKQICNSYFDRLHAERNKEIEAEMQNFNNKKEYLEGLKDFQLTGDHKTDLDAIKIHIENWKNIGAVPQTRRHIEGKFNKILDALFDKLSLSKKEAELVKFHNKIEHLVENNDSRRLHNESVFVQRKIDEIQSEIFQLENNVQFISNAKADNPLVKEINKNIDRHKDELKLWKEKLMQLKNINKNDE</sequence>
<evidence type="ECO:0000313" key="3">
    <source>
        <dbReference type="EMBL" id="SEH95461.1"/>
    </source>
</evidence>
<evidence type="ECO:0000256" key="1">
    <source>
        <dbReference type="SAM" id="Coils"/>
    </source>
</evidence>
<evidence type="ECO:0000256" key="2">
    <source>
        <dbReference type="SAM" id="MobiDB-lite"/>
    </source>
</evidence>
<organism evidence="3 4">
    <name type="scientific">Paenimyroides marinum</name>
    <dbReference type="NCBI Taxonomy" id="1159016"/>
    <lineage>
        <taxon>Bacteria</taxon>
        <taxon>Pseudomonadati</taxon>
        <taxon>Bacteroidota</taxon>
        <taxon>Flavobacteriia</taxon>
        <taxon>Flavobacteriales</taxon>
        <taxon>Flavobacteriaceae</taxon>
        <taxon>Paenimyroides</taxon>
    </lineage>
</organism>
<proteinExistence type="predicted"/>
<protein>
    <recommendedName>
        <fullName evidence="5">DUF349 domain-containing protein</fullName>
    </recommendedName>
</protein>
<dbReference type="Pfam" id="PF03993">
    <property type="entry name" value="DUF349"/>
    <property type="match status" value="5"/>
</dbReference>
<dbReference type="InterPro" id="IPR007139">
    <property type="entry name" value="DUF349"/>
</dbReference>
<evidence type="ECO:0000313" key="4">
    <source>
        <dbReference type="Proteomes" id="UP000199634"/>
    </source>
</evidence>
<keyword evidence="4" id="KW-1185">Reference proteome</keyword>
<reference evidence="3 4" key="1">
    <citation type="submission" date="2016-10" db="EMBL/GenBank/DDBJ databases">
        <authorList>
            <person name="de Groot N.N."/>
        </authorList>
    </citation>
    <scope>NUCLEOTIDE SEQUENCE [LARGE SCALE GENOMIC DNA]</scope>
    <source>
        <strain evidence="3 4">CGMCC 1.10825</strain>
    </source>
</reference>
<name>A0A1H6M2R6_9FLAO</name>
<accession>A0A1H6M2R6</accession>
<feature type="coiled-coil region" evidence="1">
    <location>
        <begin position="528"/>
        <end position="619"/>
    </location>
</feature>
<gene>
    <name evidence="3" type="ORF">SAMN02927937_02361</name>
</gene>
<evidence type="ECO:0008006" key="5">
    <source>
        <dbReference type="Google" id="ProtNLM"/>
    </source>
</evidence>
<dbReference type="STRING" id="1159016.SAMN02927937_02361"/>
<feature type="region of interest" description="Disordered" evidence="2">
    <location>
        <begin position="1"/>
        <end position="21"/>
    </location>
</feature>
<dbReference type="EMBL" id="FNXE01000038">
    <property type="protein sequence ID" value="SEH95461.1"/>
    <property type="molecule type" value="Genomic_DNA"/>
</dbReference>
<dbReference type="RefSeq" id="WP_091101157.1">
    <property type="nucleotide sequence ID" value="NZ_FNXE01000038.1"/>
</dbReference>